<proteinExistence type="predicted"/>
<name>A0AAW2D350_9ROSI</name>
<dbReference type="Gene3D" id="2.40.50.140">
    <property type="entry name" value="Nucleic acid-binding proteins"/>
    <property type="match status" value="2"/>
</dbReference>
<dbReference type="EMBL" id="JAZDWU010000004">
    <property type="protein sequence ID" value="KAL0004088.1"/>
    <property type="molecule type" value="Genomic_DNA"/>
</dbReference>
<dbReference type="AlphaFoldDB" id="A0AAW2D350"/>
<gene>
    <name evidence="1" type="ORF">SO802_011649</name>
</gene>
<keyword evidence="2" id="KW-1185">Reference proteome</keyword>
<dbReference type="Proteomes" id="UP001459277">
    <property type="component" value="Unassembled WGS sequence"/>
</dbReference>
<evidence type="ECO:0000313" key="2">
    <source>
        <dbReference type="Proteomes" id="UP001459277"/>
    </source>
</evidence>
<reference evidence="1 2" key="1">
    <citation type="submission" date="2024-01" db="EMBL/GenBank/DDBJ databases">
        <title>A telomere-to-telomere, gap-free genome of sweet tea (Lithocarpus litseifolius).</title>
        <authorList>
            <person name="Zhou J."/>
        </authorList>
    </citation>
    <scope>NUCLEOTIDE SEQUENCE [LARGE SCALE GENOMIC DNA]</scope>
    <source>
        <strain evidence="1">Zhou-2022a</strain>
        <tissue evidence="1">Leaf</tissue>
    </source>
</reference>
<comment type="caution">
    <text evidence="1">The sequence shown here is derived from an EMBL/GenBank/DDBJ whole genome shotgun (WGS) entry which is preliminary data.</text>
</comment>
<dbReference type="SUPFAM" id="SSF50249">
    <property type="entry name" value="Nucleic acid-binding proteins"/>
    <property type="match status" value="2"/>
</dbReference>
<dbReference type="InterPro" id="IPR012340">
    <property type="entry name" value="NA-bd_OB-fold"/>
</dbReference>
<accession>A0AAW2D350</accession>
<sequence>MASSSLQQQIASMRQSFFDEGIIDRDRFIQLETMTNPDFVNIAIKAYFEESPKAINDIENALIGASKVITEINNIKFFCYDKDMERDYFSTYDAGLAIWLKPIILTMWDQFVNNESAAIAQTITTRPVIMAIRLKVVSHNGLSLSTRSSSSFIIDPRIPEATTLQTWATEKEKQLNEIITEKHYLTASSSSLAPIIENITEIALIATLVQTEKAVANPRCRIEVKLDDATGHLMATLFGDEAEKFLSCLAIELMKETTEDGIKNIESFVKLSSDKNFLIQVKAIKLDTPTEPRYKFNIVAIHDPPQENP</sequence>
<organism evidence="1 2">
    <name type="scientific">Lithocarpus litseifolius</name>
    <dbReference type="NCBI Taxonomy" id="425828"/>
    <lineage>
        <taxon>Eukaryota</taxon>
        <taxon>Viridiplantae</taxon>
        <taxon>Streptophyta</taxon>
        <taxon>Embryophyta</taxon>
        <taxon>Tracheophyta</taxon>
        <taxon>Spermatophyta</taxon>
        <taxon>Magnoliopsida</taxon>
        <taxon>eudicotyledons</taxon>
        <taxon>Gunneridae</taxon>
        <taxon>Pentapetalae</taxon>
        <taxon>rosids</taxon>
        <taxon>fabids</taxon>
        <taxon>Fagales</taxon>
        <taxon>Fagaceae</taxon>
        <taxon>Lithocarpus</taxon>
    </lineage>
</organism>
<protein>
    <submittedName>
        <fullName evidence="1">Uncharacterized protein</fullName>
    </submittedName>
</protein>
<evidence type="ECO:0000313" key="1">
    <source>
        <dbReference type="EMBL" id="KAL0004088.1"/>
    </source>
</evidence>